<feature type="domain" description="ABC transporter substrate-binding protein PnrA-like" evidence="8">
    <location>
        <begin position="45"/>
        <end position="354"/>
    </location>
</feature>
<evidence type="ECO:0000313" key="9">
    <source>
        <dbReference type="EMBL" id="KAF1304356.1"/>
    </source>
</evidence>
<dbReference type="EMBL" id="MAEL01000032">
    <property type="protein sequence ID" value="KAF1304356.1"/>
    <property type="molecule type" value="Genomic_DNA"/>
</dbReference>
<dbReference type="InterPro" id="IPR003760">
    <property type="entry name" value="PnrA-like"/>
</dbReference>
<keyword evidence="3" id="KW-1003">Cell membrane</keyword>
<evidence type="ECO:0000256" key="1">
    <source>
        <dbReference type="ARBA" id="ARBA00004193"/>
    </source>
</evidence>
<dbReference type="Pfam" id="PF02608">
    <property type="entry name" value="Bmp"/>
    <property type="match status" value="1"/>
</dbReference>
<dbReference type="PANTHER" id="PTHR34296:SF2">
    <property type="entry name" value="ABC TRANSPORTER GUANOSINE-BINDING PROTEIN NUPN"/>
    <property type="match status" value="1"/>
</dbReference>
<evidence type="ECO:0000256" key="5">
    <source>
        <dbReference type="ARBA" id="ARBA00023136"/>
    </source>
</evidence>
<comment type="similarity">
    <text evidence="2">Belongs to the BMP lipoprotein family.</text>
</comment>
<evidence type="ECO:0000256" key="7">
    <source>
        <dbReference type="SAM" id="SignalP"/>
    </source>
</evidence>
<protein>
    <submittedName>
        <fullName evidence="9">BMP family ABC transporter substrate-binding protein</fullName>
    </submittedName>
</protein>
<dbReference type="InterPro" id="IPR050957">
    <property type="entry name" value="BMP_lipoprotein"/>
</dbReference>
<accession>A0ABQ6Z058</accession>
<keyword evidence="4 7" id="KW-0732">Signal</keyword>
<dbReference type="CDD" id="cd06354">
    <property type="entry name" value="PBP1_PrnA-like"/>
    <property type="match status" value="1"/>
</dbReference>
<comment type="subcellular location">
    <subcellularLocation>
        <location evidence="1">Cell membrane</location>
        <topology evidence="1">Lipid-anchor</topology>
    </subcellularLocation>
</comment>
<evidence type="ECO:0000313" key="10">
    <source>
        <dbReference type="Proteomes" id="UP000782705"/>
    </source>
</evidence>
<feature type="chain" id="PRO_5047126789" evidence="7">
    <location>
        <begin position="22"/>
        <end position="357"/>
    </location>
</feature>
<keyword evidence="10" id="KW-1185">Reference proteome</keyword>
<evidence type="ECO:0000259" key="8">
    <source>
        <dbReference type="Pfam" id="PF02608"/>
    </source>
</evidence>
<keyword evidence="5" id="KW-0472">Membrane</keyword>
<evidence type="ECO:0000256" key="2">
    <source>
        <dbReference type="ARBA" id="ARBA00008610"/>
    </source>
</evidence>
<dbReference type="RefSeq" id="WP_161901699.1">
    <property type="nucleotide sequence ID" value="NZ_MAEL01000032.1"/>
</dbReference>
<keyword evidence="6" id="KW-0449">Lipoprotein</keyword>
<dbReference type="InterPro" id="IPR028082">
    <property type="entry name" value="Peripla_BP_I"/>
</dbReference>
<comment type="caution">
    <text evidence="9">The sequence shown here is derived from an EMBL/GenBank/DDBJ whole genome shotgun (WGS) entry which is preliminary data.</text>
</comment>
<gene>
    <name evidence="9" type="ORF">BAU17_06570</name>
</gene>
<evidence type="ECO:0000256" key="4">
    <source>
        <dbReference type="ARBA" id="ARBA00022729"/>
    </source>
</evidence>
<proteinExistence type="inferred from homology"/>
<dbReference type="Proteomes" id="UP000782705">
    <property type="component" value="Unassembled WGS sequence"/>
</dbReference>
<dbReference type="SUPFAM" id="SSF53822">
    <property type="entry name" value="Periplasmic binding protein-like I"/>
    <property type="match status" value="1"/>
</dbReference>
<sequence>MKKAKLFSLGAVAMVSALVLGACGNGGTDDSKGDSSEKPAATIALITDTGGVDDRSFNQSAWEGFKSWGEANKLSEGNNGYKYFQSSNESDYVPNIDQALNAGFNTIFGIGYKLKPAIEEQAGLNPDTNFVIVDEVIDAPNVASATFKDQEASYLAGVAAVYSTKTNKVGFIGGVESTVIDRFEAGFNAGVKDASAELGKDVKVENQYAGDFAAPDKGRSIAQGMYAQGADIIFHASGGTGNGIFQEAKARNEAGGEKVWVIGVDRDQSDEGGYKVDGKEENFTLTSALKQVGTVAQDLAQRALDGKFPGGKHEVYGLSEDGVGLTDGQLSDEAKAAVEAAREKIVAGEIEVPEKPE</sequence>
<dbReference type="PANTHER" id="PTHR34296">
    <property type="entry name" value="TRANSCRIPTIONAL ACTIVATOR PROTEIN MED"/>
    <property type="match status" value="1"/>
</dbReference>
<name>A0ABQ6Z058_9ENTE</name>
<feature type="signal peptide" evidence="7">
    <location>
        <begin position="1"/>
        <end position="21"/>
    </location>
</feature>
<dbReference type="Gene3D" id="3.40.50.2300">
    <property type="match status" value="2"/>
</dbReference>
<dbReference type="PROSITE" id="PS51257">
    <property type="entry name" value="PROKAR_LIPOPROTEIN"/>
    <property type="match status" value="1"/>
</dbReference>
<evidence type="ECO:0000256" key="3">
    <source>
        <dbReference type="ARBA" id="ARBA00022475"/>
    </source>
</evidence>
<organism evidence="9 10">
    <name type="scientific">Candidatus Enterococcus willemsii</name>
    <dbReference type="NCBI Taxonomy" id="1857215"/>
    <lineage>
        <taxon>Bacteria</taxon>
        <taxon>Bacillati</taxon>
        <taxon>Bacillota</taxon>
        <taxon>Bacilli</taxon>
        <taxon>Lactobacillales</taxon>
        <taxon>Enterococcaceae</taxon>
        <taxon>Enterococcus</taxon>
    </lineage>
</organism>
<reference evidence="9 10" key="1">
    <citation type="submission" date="2016-06" db="EMBL/GenBank/DDBJ databases">
        <title>Four novel species of enterococci isolated from chicken manure.</title>
        <authorList>
            <person name="Van Tyne D."/>
        </authorList>
    </citation>
    <scope>NUCLEOTIDE SEQUENCE [LARGE SCALE GENOMIC DNA]</scope>
    <source>
        <strain evidence="9 10">CU12B</strain>
    </source>
</reference>
<evidence type="ECO:0000256" key="6">
    <source>
        <dbReference type="ARBA" id="ARBA00023288"/>
    </source>
</evidence>